<dbReference type="Gene3D" id="3.90.1720.10">
    <property type="entry name" value="endopeptidase domain like (from Nostoc punctiforme)"/>
    <property type="match status" value="1"/>
</dbReference>
<dbReference type="EMBL" id="BAABHA010000001">
    <property type="protein sequence ID" value="GAA4374178.1"/>
    <property type="molecule type" value="Genomic_DNA"/>
</dbReference>
<gene>
    <name evidence="1" type="ORF">GCM10023186_05510</name>
</gene>
<comment type="caution">
    <text evidence="1">The sequence shown here is derived from an EMBL/GenBank/DDBJ whole genome shotgun (WGS) entry which is preliminary data.</text>
</comment>
<name>A0ABP8IUT2_9BACT</name>
<organism evidence="1 2">
    <name type="scientific">Hymenobacter koreensis</name>
    <dbReference type="NCBI Taxonomy" id="1084523"/>
    <lineage>
        <taxon>Bacteria</taxon>
        <taxon>Pseudomonadati</taxon>
        <taxon>Bacteroidota</taxon>
        <taxon>Cytophagia</taxon>
        <taxon>Cytophagales</taxon>
        <taxon>Hymenobacteraceae</taxon>
        <taxon>Hymenobacter</taxon>
    </lineage>
</organism>
<proteinExistence type="predicted"/>
<keyword evidence="2" id="KW-1185">Reference proteome</keyword>
<evidence type="ECO:0000313" key="1">
    <source>
        <dbReference type="EMBL" id="GAA4374178.1"/>
    </source>
</evidence>
<protein>
    <submittedName>
        <fullName evidence="1">Uncharacterized protein</fullName>
    </submittedName>
</protein>
<evidence type="ECO:0000313" key="2">
    <source>
        <dbReference type="Proteomes" id="UP001500454"/>
    </source>
</evidence>
<dbReference type="RefSeq" id="WP_345221162.1">
    <property type="nucleotide sequence ID" value="NZ_BAABHA010000001.1"/>
</dbReference>
<reference evidence="2" key="1">
    <citation type="journal article" date="2019" name="Int. J. Syst. Evol. Microbiol.">
        <title>The Global Catalogue of Microorganisms (GCM) 10K type strain sequencing project: providing services to taxonomists for standard genome sequencing and annotation.</title>
        <authorList>
            <consortium name="The Broad Institute Genomics Platform"/>
            <consortium name="The Broad Institute Genome Sequencing Center for Infectious Disease"/>
            <person name="Wu L."/>
            <person name="Ma J."/>
        </authorList>
    </citation>
    <scope>NUCLEOTIDE SEQUENCE [LARGE SCALE GENOMIC DNA]</scope>
    <source>
        <strain evidence="2">JCM 17924</strain>
    </source>
</reference>
<accession>A0ABP8IUT2</accession>
<sequence length="62" mass="7175">MYKQATGREIGQLQTLREFDLSHPAVQQKMSERYGKRLPLTEKVISPVRMLESEELVTVVTQ</sequence>
<dbReference type="Proteomes" id="UP001500454">
    <property type="component" value="Unassembled WGS sequence"/>
</dbReference>